<accession>A0A8T0H5F2</accession>
<dbReference type="InterPro" id="IPR007750">
    <property type="entry name" value="DUF674"/>
</dbReference>
<dbReference type="AlphaFoldDB" id="A0A8T0H5F2"/>
<name>A0A8T0H5F2_CERPU</name>
<dbReference type="PANTHER" id="PTHR33103">
    <property type="entry name" value="OS01G0153900 PROTEIN"/>
    <property type="match status" value="1"/>
</dbReference>
<proteinExistence type="predicted"/>
<evidence type="ECO:0000313" key="1">
    <source>
        <dbReference type="EMBL" id="KAG0567221.1"/>
    </source>
</evidence>
<gene>
    <name evidence="1" type="ORF">KC19_7G119600</name>
</gene>
<reference evidence="1" key="1">
    <citation type="submission" date="2020-06" db="EMBL/GenBank/DDBJ databases">
        <title>WGS assembly of Ceratodon purpureus strain R40.</title>
        <authorList>
            <person name="Carey S.B."/>
            <person name="Jenkins J."/>
            <person name="Shu S."/>
            <person name="Lovell J.T."/>
            <person name="Sreedasyam A."/>
            <person name="Maumus F."/>
            <person name="Tiley G.P."/>
            <person name="Fernandez-Pozo N."/>
            <person name="Barry K."/>
            <person name="Chen C."/>
            <person name="Wang M."/>
            <person name="Lipzen A."/>
            <person name="Daum C."/>
            <person name="Saski C.A."/>
            <person name="Payton A.C."/>
            <person name="Mcbreen J.C."/>
            <person name="Conrad R.E."/>
            <person name="Kollar L.M."/>
            <person name="Olsson S."/>
            <person name="Huttunen S."/>
            <person name="Landis J.B."/>
            <person name="Wickett N.J."/>
            <person name="Johnson M.G."/>
            <person name="Rensing S.A."/>
            <person name="Grimwood J."/>
            <person name="Schmutz J."/>
            <person name="Mcdaniel S.F."/>
        </authorList>
    </citation>
    <scope>NUCLEOTIDE SEQUENCE</scope>
    <source>
        <strain evidence="1">R40</strain>
    </source>
</reference>
<dbReference type="PANTHER" id="PTHR33103:SF19">
    <property type="entry name" value="OS09G0544700 PROTEIN"/>
    <property type="match status" value="1"/>
</dbReference>
<dbReference type="EMBL" id="CM026428">
    <property type="protein sequence ID" value="KAG0567221.1"/>
    <property type="molecule type" value="Genomic_DNA"/>
</dbReference>
<dbReference type="Pfam" id="PF05056">
    <property type="entry name" value="DUF674"/>
    <property type="match status" value="1"/>
</dbReference>
<comment type="caution">
    <text evidence="1">The sequence shown here is derived from an EMBL/GenBank/DDBJ whole genome shotgun (WGS) entry which is preliminary data.</text>
</comment>
<protein>
    <submittedName>
        <fullName evidence="1">Uncharacterized protein</fullName>
    </submittedName>
</protein>
<organism evidence="1 2">
    <name type="scientific">Ceratodon purpureus</name>
    <name type="common">Fire moss</name>
    <name type="synonym">Dicranum purpureum</name>
    <dbReference type="NCBI Taxonomy" id="3225"/>
    <lineage>
        <taxon>Eukaryota</taxon>
        <taxon>Viridiplantae</taxon>
        <taxon>Streptophyta</taxon>
        <taxon>Embryophyta</taxon>
        <taxon>Bryophyta</taxon>
        <taxon>Bryophytina</taxon>
        <taxon>Bryopsida</taxon>
        <taxon>Dicranidae</taxon>
        <taxon>Pseudoditrichales</taxon>
        <taxon>Ditrichaceae</taxon>
        <taxon>Ceratodon</taxon>
    </lineage>
</organism>
<keyword evidence="2" id="KW-1185">Reference proteome</keyword>
<evidence type="ECO:0000313" key="2">
    <source>
        <dbReference type="Proteomes" id="UP000822688"/>
    </source>
</evidence>
<dbReference type="Proteomes" id="UP000822688">
    <property type="component" value="Chromosome 7"/>
</dbReference>
<sequence>MQSSTNTKPVATKTNVHGAATALKTTTFRVSVLRCKRTGRVLFLEAEKDFVDAIFSSLLELPVGTIIHMLSSAGVNTNGIGGISSLFKSVKQLDGSLLHVDKEYLLQPAPGVTGTYKSIGLFQGLSAAKLKSFEVELPKGYYGCNSNACYNLSSTAGTPCNPCRGRYHNGSYSFAGQLYSIGPGDLEKAKKEIVRKFSDDSVKKGACPTDRGFVRDSITYMVTDQLEIMPSITVKDTEVLNKLKVATLSDLESSDVTVNINQILQLLQSAMNSTTCLNDVFGKK</sequence>